<protein>
    <submittedName>
        <fullName evidence="2">Uncharacterized protein</fullName>
    </submittedName>
</protein>
<dbReference type="EMBL" id="BPVZ01000038">
    <property type="protein sequence ID" value="GKV13238.1"/>
    <property type="molecule type" value="Genomic_DNA"/>
</dbReference>
<evidence type="ECO:0000313" key="2">
    <source>
        <dbReference type="EMBL" id="GKV13238.1"/>
    </source>
</evidence>
<proteinExistence type="predicted"/>
<evidence type="ECO:0000313" key="3">
    <source>
        <dbReference type="Proteomes" id="UP001054252"/>
    </source>
</evidence>
<gene>
    <name evidence="2" type="ORF">SLEP1_g24279</name>
</gene>
<comment type="caution">
    <text evidence="2">The sequence shown here is derived from an EMBL/GenBank/DDBJ whole genome shotgun (WGS) entry which is preliminary data.</text>
</comment>
<dbReference type="AlphaFoldDB" id="A0AAV5JF46"/>
<evidence type="ECO:0000256" key="1">
    <source>
        <dbReference type="SAM" id="MobiDB-lite"/>
    </source>
</evidence>
<accession>A0AAV5JF46</accession>
<name>A0AAV5JF46_9ROSI</name>
<keyword evidence="3" id="KW-1185">Reference proteome</keyword>
<feature type="region of interest" description="Disordered" evidence="1">
    <location>
        <begin position="1"/>
        <end position="66"/>
    </location>
</feature>
<feature type="compositionally biased region" description="Basic residues" evidence="1">
    <location>
        <begin position="1"/>
        <end position="12"/>
    </location>
</feature>
<reference evidence="2 3" key="1">
    <citation type="journal article" date="2021" name="Commun. Biol.">
        <title>The genome of Shorea leprosula (Dipterocarpaceae) highlights the ecological relevance of drought in aseasonal tropical rainforests.</title>
        <authorList>
            <person name="Ng K.K.S."/>
            <person name="Kobayashi M.J."/>
            <person name="Fawcett J.A."/>
            <person name="Hatakeyama M."/>
            <person name="Paape T."/>
            <person name="Ng C.H."/>
            <person name="Ang C.C."/>
            <person name="Tnah L.H."/>
            <person name="Lee C.T."/>
            <person name="Nishiyama T."/>
            <person name="Sese J."/>
            <person name="O'Brien M.J."/>
            <person name="Copetti D."/>
            <person name="Mohd Noor M.I."/>
            <person name="Ong R.C."/>
            <person name="Putra M."/>
            <person name="Sireger I.Z."/>
            <person name="Indrioko S."/>
            <person name="Kosugi Y."/>
            <person name="Izuno A."/>
            <person name="Isagi Y."/>
            <person name="Lee S.L."/>
            <person name="Shimizu K.K."/>
        </authorList>
    </citation>
    <scope>NUCLEOTIDE SEQUENCE [LARGE SCALE GENOMIC DNA]</scope>
    <source>
        <strain evidence="2">214</strain>
    </source>
</reference>
<sequence length="66" mass="6770">MSKMKHLLRKLHNGGGLNEHQRLGEARTTSSTPSGSSPSSGLTGTTSSTPSGSSSGSMGRIRSNQV</sequence>
<organism evidence="2 3">
    <name type="scientific">Rubroshorea leprosula</name>
    <dbReference type="NCBI Taxonomy" id="152421"/>
    <lineage>
        <taxon>Eukaryota</taxon>
        <taxon>Viridiplantae</taxon>
        <taxon>Streptophyta</taxon>
        <taxon>Embryophyta</taxon>
        <taxon>Tracheophyta</taxon>
        <taxon>Spermatophyta</taxon>
        <taxon>Magnoliopsida</taxon>
        <taxon>eudicotyledons</taxon>
        <taxon>Gunneridae</taxon>
        <taxon>Pentapetalae</taxon>
        <taxon>rosids</taxon>
        <taxon>malvids</taxon>
        <taxon>Malvales</taxon>
        <taxon>Dipterocarpaceae</taxon>
        <taxon>Rubroshorea</taxon>
    </lineage>
</organism>
<feature type="compositionally biased region" description="Low complexity" evidence="1">
    <location>
        <begin position="28"/>
        <end position="57"/>
    </location>
</feature>
<dbReference type="Proteomes" id="UP001054252">
    <property type="component" value="Unassembled WGS sequence"/>
</dbReference>